<dbReference type="EMBL" id="JASVDS010000003">
    <property type="protein sequence ID" value="MDL5032960.1"/>
    <property type="molecule type" value="Genomic_DNA"/>
</dbReference>
<evidence type="ECO:0000256" key="4">
    <source>
        <dbReference type="ARBA" id="ARBA00023136"/>
    </source>
</evidence>
<evidence type="ECO:0000259" key="6">
    <source>
        <dbReference type="Pfam" id="PF04932"/>
    </source>
</evidence>
<feature type="transmembrane region" description="Helical" evidence="5">
    <location>
        <begin position="396"/>
        <end position="416"/>
    </location>
</feature>
<dbReference type="GO" id="GO:0016874">
    <property type="term" value="F:ligase activity"/>
    <property type="evidence" value="ECO:0007669"/>
    <property type="project" value="UniProtKB-KW"/>
</dbReference>
<feature type="transmembrane region" description="Helical" evidence="5">
    <location>
        <begin position="34"/>
        <end position="56"/>
    </location>
</feature>
<keyword evidence="4 5" id="KW-0472">Membrane</keyword>
<evidence type="ECO:0000256" key="1">
    <source>
        <dbReference type="ARBA" id="ARBA00004141"/>
    </source>
</evidence>
<feature type="transmembrane region" description="Helical" evidence="5">
    <location>
        <begin position="62"/>
        <end position="81"/>
    </location>
</feature>
<dbReference type="RefSeq" id="WP_285983022.1">
    <property type="nucleotide sequence ID" value="NZ_JASVDS010000003.1"/>
</dbReference>
<protein>
    <submittedName>
        <fullName evidence="7">O-antigen ligase family protein</fullName>
    </submittedName>
</protein>
<comment type="subcellular location">
    <subcellularLocation>
        <location evidence="1">Membrane</location>
        <topology evidence="1">Multi-pass membrane protein</topology>
    </subcellularLocation>
</comment>
<dbReference type="InterPro" id="IPR007016">
    <property type="entry name" value="O-antigen_ligase-rel_domated"/>
</dbReference>
<feature type="transmembrane region" description="Helical" evidence="5">
    <location>
        <begin position="259"/>
        <end position="279"/>
    </location>
</feature>
<reference evidence="7 8" key="1">
    <citation type="submission" date="2023-06" db="EMBL/GenBank/DDBJ databases">
        <title>Pelomonas sp. APW6 16S ribosomal RNA gene genome sequencing and assembly.</title>
        <authorList>
            <person name="Woo H."/>
        </authorList>
    </citation>
    <scope>NUCLEOTIDE SEQUENCE [LARGE SCALE GENOMIC DNA]</scope>
    <source>
        <strain evidence="7 8">APW6</strain>
    </source>
</reference>
<evidence type="ECO:0000256" key="2">
    <source>
        <dbReference type="ARBA" id="ARBA00022692"/>
    </source>
</evidence>
<keyword evidence="7" id="KW-0436">Ligase</keyword>
<evidence type="ECO:0000256" key="5">
    <source>
        <dbReference type="SAM" id="Phobius"/>
    </source>
</evidence>
<evidence type="ECO:0000256" key="3">
    <source>
        <dbReference type="ARBA" id="ARBA00022989"/>
    </source>
</evidence>
<name>A0ABT7LJC6_9BURK</name>
<accession>A0ABT7LJC6</accession>
<dbReference type="Proteomes" id="UP001238603">
    <property type="component" value="Unassembled WGS sequence"/>
</dbReference>
<keyword evidence="2 5" id="KW-0812">Transmembrane</keyword>
<evidence type="ECO:0000313" key="7">
    <source>
        <dbReference type="EMBL" id="MDL5032960.1"/>
    </source>
</evidence>
<feature type="transmembrane region" description="Helical" evidence="5">
    <location>
        <begin position="93"/>
        <end position="110"/>
    </location>
</feature>
<feature type="transmembrane region" description="Helical" evidence="5">
    <location>
        <begin position="6"/>
        <end position="27"/>
    </location>
</feature>
<feature type="transmembrane region" description="Helical" evidence="5">
    <location>
        <begin position="362"/>
        <end position="384"/>
    </location>
</feature>
<dbReference type="PRINTS" id="PR00173">
    <property type="entry name" value="EDTRNSPORT"/>
</dbReference>
<keyword evidence="3 5" id="KW-1133">Transmembrane helix</keyword>
<evidence type="ECO:0000313" key="8">
    <source>
        <dbReference type="Proteomes" id="UP001238603"/>
    </source>
</evidence>
<comment type="caution">
    <text evidence="7">The sequence shown here is derived from an EMBL/GenBank/DDBJ whole genome shotgun (WGS) entry which is preliminary data.</text>
</comment>
<keyword evidence="8" id="KW-1185">Reference proteome</keyword>
<gene>
    <name evidence="7" type="ORF">QRD43_13675</name>
</gene>
<feature type="transmembrane region" description="Helical" evidence="5">
    <location>
        <begin position="221"/>
        <end position="247"/>
    </location>
</feature>
<dbReference type="Pfam" id="PF04932">
    <property type="entry name" value="Wzy_C"/>
    <property type="match status" value="1"/>
</dbReference>
<feature type="transmembrane region" description="Helical" evidence="5">
    <location>
        <begin position="190"/>
        <end position="209"/>
    </location>
</feature>
<feature type="transmembrane region" description="Helical" evidence="5">
    <location>
        <begin position="150"/>
        <end position="170"/>
    </location>
</feature>
<proteinExistence type="predicted"/>
<feature type="domain" description="O-antigen ligase-related" evidence="6">
    <location>
        <begin position="222"/>
        <end position="374"/>
    </location>
</feature>
<organism evidence="7 8">
    <name type="scientific">Roseateles subflavus</name>
    <dbReference type="NCBI Taxonomy" id="3053353"/>
    <lineage>
        <taxon>Bacteria</taxon>
        <taxon>Pseudomonadati</taxon>
        <taxon>Pseudomonadota</taxon>
        <taxon>Betaproteobacteria</taxon>
        <taxon>Burkholderiales</taxon>
        <taxon>Sphaerotilaceae</taxon>
        <taxon>Roseateles</taxon>
    </lineage>
</organism>
<sequence>MQIQTLVLLSLPLAVAMALAAGLFVLLLSAWRSVAVGIGWAAAMALTDTLVMGAPLLHLGTAVFAGDLASVVLAAVALGRCLWAGSEVRLHRAWLLFLLVMAVSFGRGLLTYGTTAGVHVRDYFYFAAVATYVMTFDWRRAGFGALFRPWVTLGGALALLVLYRWTVYYLPIPDLLPPQGVYNVDGAIRVIGSGDAILLGQLLIVLVYFSAVAPTLPGWRFLMLPLAGLVLLLQHRSVWLAVMVGAVTPLLMARDSSRAVRQLSALVLVLSLVLLPLIASEKGSGLAAQLGQSAGRALRGQDTASDRLQGWAAMIRKWQDSGPAAVAIGNPFGTDNSRVVIDDEGRVRVITYFAHNMYVQTLYNLGLAGLGAFLAALGAALAGLRRLAREEAAAGPAALLFTLLVMMAVYFIPYGVGLWQGLVMGTALAWVQAHAPGAVRGPRLAAVQGGAHAR</sequence>